<keyword evidence="2" id="KW-0349">Heme</keyword>
<dbReference type="PANTHER" id="PTHR46696:SF6">
    <property type="entry name" value="P450, PUTATIVE (EUROFUNG)-RELATED"/>
    <property type="match status" value="1"/>
</dbReference>
<comment type="similarity">
    <text evidence="1 2">Belongs to the cytochrome P450 family.</text>
</comment>
<dbReference type="GO" id="GO:0004497">
    <property type="term" value="F:monooxygenase activity"/>
    <property type="evidence" value="ECO:0007669"/>
    <property type="project" value="UniProtKB-KW"/>
</dbReference>
<dbReference type="PRINTS" id="PR00359">
    <property type="entry name" value="BP450"/>
</dbReference>
<evidence type="ECO:0000256" key="1">
    <source>
        <dbReference type="ARBA" id="ARBA00010617"/>
    </source>
</evidence>
<evidence type="ECO:0000256" key="2">
    <source>
        <dbReference type="RuleBase" id="RU000461"/>
    </source>
</evidence>
<dbReference type="InterPro" id="IPR002397">
    <property type="entry name" value="Cyt_P450_B"/>
</dbReference>
<dbReference type="InterPro" id="IPR001128">
    <property type="entry name" value="Cyt_P450"/>
</dbReference>
<name>A0A511DGK0_9PSEU</name>
<dbReference type="InterPro" id="IPR036396">
    <property type="entry name" value="Cyt_P450_sf"/>
</dbReference>
<evidence type="ECO:0000313" key="3">
    <source>
        <dbReference type="EMBL" id="GEL23647.1"/>
    </source>
</evidence>
<proteinExistence type="inferred from homology"/>
<dbReference type="PRINTS" id="PR00385">
    <property type="entry name" value="P450"/>
</dbReference>
<keyword evidence="2" id="KW-0408">Iron</keyword>
<keyword evidence="2" id="KW-0560">Oxidoreductase</keyword>
<dbReference type="Pfam" id="PF00067">
    <property type="entry name" value="p450"/>
    <property type="match status" value="1"/>
</dbReference>
<dbReference type="PANTHER" id="PTHR46696">
    <property type="entry name" value="P450, PUTATIVE (EUROFUNG)-RELATED"/>
    <property type="match status" value="1"/>
</dbReference>
<dbReference type="Proteomes" id="UP000321685">
    <property type="component" value="Unassembled WGS sequence"/>
</dbReference>
<dbReference type="PROSITE" id="PS00086">
    <property type="entry name" value="CYTOCHROME_P450"/>
    <property type="match status" value="1"/>
</dbReference>
<keyword evidence="4" id="KW-1185">Reference proteome</keyword>
<dbReference type="GO" id="GO:0005506">
    <property type="term" value="F:iron ion binding"/>
    <property type="evidence" value="ECO:0007669"/>
    <property type="project" value="InterPro"/>
</dbReference>
<dbReference type="EMBL" id="BJVJ01000022">
    <property type="protein sequence ID" value="GEL23647.1"/>
    <property type="molecule type" value="Genomic_DNA"/>
</dbReference>
<organism evidence="3 4">
    <name type="scientific">Pseudonocardia sulfidoxydans NBRC 16205</name>
    <dbReference type="NCBI Taxonomy" id="1223511"/>
    <lineage>
        <taxon>Bacteria</taxon>
        <taxon>Bacillati</taxon>
        <taxon>Actinomycetota</taxon>
        <taxon>Actinomycetes</taxon>
        <taxon>Pseudonocardiales</taxon>
        <taxon>Pseudonocardiaceae</taxon>
        <taxon>Pseudonocardia</taxon>
    </lineage>
</organism>
<evidence type="ECO:0000313" key="4">
    <source>
        <dbReference type="Proteomes" id="UP000321685"/>
    </source>
</evidence>
<dbReference type="SUPFAM" id="SSF48264">
    <property type="entry name" value="Cytochrome P450"/>
    <property type="match status" value="1"/>
</dbReference>
<dbReference type="Gene3D" id="1.10.630.10">
    <property type="entry name" value="Cytochrome P450"/>
    <property type="match status" value="1"/>
</dbReference>
<dbReference type="InterPro" id="IPR017972">
    <property type="entry name" value="Cyt_P450_CS"/>
</dbReference>
<reference evidence="3 4" key="1">
    <citation type="submission" date="2019-07" db="EMBL/GenBank/DDBJ databases">
        <title>Whole genome shotgun sequence of Pseudonocardia sulfidoxydans NBRC 16205.</title>
        <authorList>
            <person name="Hosoyama A."/>
            <person name="Uohara A."/>
            <person name="Ohji S."/>
            <person name="Ichikawa N."/>
        </authorList>
    </citation>
    <scope>NUCLEOTIDE SEQUENCE [LARGE SCALE GENOMIC DNA]</scope>
    <source>
        <strain evidence="3 4">NBRC 16205</strain>
    </source>
</reference>
<dbReference type="GO" id="GO:0020037">
    <property type="term" value="F:heme binding"/>
    <property type="evidence" value="ECO:0007669"/>
    <property type="project" value="InterPro"/>
</dbReference>
<keyword evidence="2" id="KW-0479">Metal-binding</keyword>
<dbReference type="OrthoDB" id="3209493at2"/>
<dbReference type="AlphaFoldDB" id="A0A511DGK0"/>
<dbReference type="GO" id="GO:0016705">
    <property type="term" value="F:oxidoreductase activity, acting on paired donors, with incorporation or reduction of molecular oxygen"/>
    <property type="evidence" value="ECO:0007669"/>
    <property type="project" value="InterPro"/>
</dbReference>
<accession>A0A511DGK0</accession>
<comment type="caution">
    <text evidence="3">The sequence shown here is derived from an EMBL/GenBank/DDBJ whole genome shotgun (WGS) entry which is preliminary data.</text>
</comment>
<protein>
    <submittedName>
        <fullName evidence="3">Cytochrome P450</fullName>
    </submittedName>
</protein>
<dbReference type="RefSeq" id="WP_147107146.1">
    <property type="nucleotide sequence ID" value="NZ_BJVJ01000022.1"/>
</dbReference>
<sequence length="399" mass="44130">MTEARVTSRDMHTDFDIEDVSLAENFEEVLDDLVAHCPVAHSTVGKGYHVINKHADVRKAGQDWRTFSSADGWLLNPPDQSIPILPEDLDPPYHDTWRRVLNPFFAPGNVAKVEELAHDCARRLLDGFADKGECEFVADFAAHLPGLVLFNSIVPVPEADLPQLFQDIDTYSFGPLDDRVPAFVRVYGYLDAFLKRRSEEDPRGDVIDAIVAGVDKDGEPSPWEDKVHTLLDVVFGGLATTTHAMSGAIYHFATHPEIRRDLIANPDLVANAVEETVRLYPPVVAPARTVRNDVEIGGVQLKAGDRVALNYAAASRDPAACADPAEFDIRRTDIVQSAFGVGVHRCLGAHLARLELRVTIEEFLARIPDFELKPGSAPTYESAQLRTMKNLHLVWTPST</sequence>
<gene>
    <name evidence="3" type="ORF">PSU4_26010</name>
</gene>
<keyword evidence="2" id="KW-0503">Monooxygenase</keyword>